<protein>
    <submittedName>
        <fullName evidence="2">Serpentine receptor class gamma</fullName>
    </submittedName>
</protein>
<dbReference type="Proteomes" id="UP000887576">
    <property type="component" value="Unplaced"/>
</dbReference>
<evidence type="ECO:0000313" key="1">
    <source>
        <dbReference type="Proteomes" id="UP000887576"/>
    </source>
</evidence>
<sequence>MYSSPFFTLILVCFCFDFVQYIVNNIRTKVFVLFPTLFVFQDAYLASFMYYVISCSSATEILVHTVICFQRYFTLKRIHLKCYREVVATRSNMSKLDSHEVALFTFGLFLLALLIARSVYQVTIIVALTSFDGELYRQAQYYFPSVAIAYAISGSTALLVISKNIRHDFIKMYHLRKLCGNKFDTVSSYNSDSIPAVTKISPEKF</sequence>
<accession>A0AC34RTG1</accession>
<evidence type="ECO:0000313" key="2">
    <source>
        <dbReference type="WBParaSite" id="JU765_v2.g9826.t1"/>
    </source>
</evidence>
<proteinExistence type="predicted"/>
<organism evidence="1 2">
    <name type="scientific">Panagrolaimus sp. JU765</name>
    <dbReference type="NCBI Taxonomy" id="591449"/>
    <lineage>
        <taxon>Eukaryota</taxon>
        <taxon>Metazoa</taxon>
        <taxon>Ecdysozoa</taxon>
        <taxon>Nematoda</taxon>
        <taxon>Chromadorea</taxon>
        <taxon>Rhabditida</taxon>
        <taxon>Tylenchina</taxon>
        <taxon>Panagrolaimomorpha</taxon>
        <taxon>Panagrolaimoidea</taxon>
        <taxon>Panagrolaimidae</taxon>
        <taxon>Panagrolaimus</taxon>
    </lineage>
</organism>
<reference evidence="2" key="1">
    <citation type="submission" date="2022-11" db="UniProtKB">
        <authorList>
            <consortium name="WormBaseParasite"/>
        </authorList>
    </citation>
    <scope>IDENTIFICATION</scope>
</reference>
<name>A0AC34RTG1_9BILA</name>
<dbReference type="WBParaSite" id="JU765_v2.g9826.t1">
    <property type="protein sequence ID" value="JU765_v2.g9826.t1"/>
    <property type="gene ID" value="JU765_v2.g9826"/>
</dbReference>